<evidence type="ECO:0000259" key="2">
    <source>
        <dbReference type="PROSITE" id="PS50011"/>
    </source>
</evidence>
<dbReference type="OrthoDB" id="60033at2759"/>
<dbReference type="PROSITE" id="PS50011">
    <property type="entry name" value="PROTEIN_KINASE_DOM"/>
    <property type="match status" value="1"/>
</dbReference>
<keyword evidence="4" id="KW-0808">Transferase</keyword>
<dbReference type="Pfam" id="PF23446">
    <property type="entry name" value="LysM1_NFP_LYK"/>
    <property type="match status" value="1"/>
</dbReference>
<feature type="signal peptide" evidence="1">
    <location>
        <begin position="1"/>
        <end position="17"/>
    </location>
</feature>
<dbReference type="AlphaFoldDB" id="A0A2G9FZZ6"/>
<dbReference type="InterPro" id="IPR018392">
    <property type="entry name" value="LysM"/>
</dbReference>
<keyword evidence="4" id="KW-0418">Kinase</keyword>
<dbReference type="InterPro" id="IPR052611">
    <property type="entry name" value="Plant_RLK_LysM"/>
</dbReference>
<accession>A0A2G9FZZ6</accession>
<reference evidence="5" key="1">
    <citation type="journal article" date="2018" name="Gigascience">
        <title>Genome assembly of the Pink Ipe (Handroanthus impetiginosus, Bignoniaceae), a highly valued, ecologically keystone Neotropical timber forest tree.</title>
        <authorList>
            <person name="Silva-Junior O.B."/>
            <person name="Grattapaglia D."/>
            <person name="Novaes E."/>
            <person name="Collevatti R.G."/>
        </authorList>
    </citation>
    <scope>NUCLEOTIDE SEQUENCE [LARGE SCALE GENOMIC DNA]</scope>
    <source>
        <strain evidence="5">cv. UFG-1</strain>
    </source>
</reference>
<sequence>MMSIWFLMCLWFSLSCSHQYYDQTLCSSEQNYPGTRYTCSASRNSCETYFIYRANDQFTTISRISNLFNTDPDILLSINKNVTTSTRVLDPGHEVLVPIKCSCTNQNFFQANFTYKVTQNTTLSEISCGILEGLVKAITLAEENLLQENDVLVHAGSVLLVPLKCACPDEDIKVKYLVTYPFIKGDDTEQVSEKFNVSAEEIWEFNHLDPLVPTVYPNTTILIPLKDKPLINFNIPNSDPPTPMFLPTTPVEKSPKMSQFEKLVIGISMVVAFLSACGLYIKALKKFKHGKFNSSTHRISSLNSCSTSRISTNSCLSPDLLLGIKYSLDKYTLEDIKRATKNFSENLKISDGFYKGLIDKSEVMIKTMGLEETRKVIDVHSRINHVNILKLNGVCYGEDDFLMSYLVFEFPSNDSLRDCLASSSSALHWFKRTQIAFDIATGLHYLNYSVIPAAYNHLSISCKNVFLTSTWREKIAIFGIEKVDVFAFGVVLIELITGKEVVDEEVLRDTMKFLVGGNEGGCFDKLRKFVDPCLKDDYPIAEALCLVVLAGSCVEEDPLRRPSMDDVLKILARMV</sequence>
<name>A0A2G9FZZ6_9LAMI</name>
<keyword evidence="4" id="KW-0723">Serine/threonine-protein kinase</keyword>
<dbReference type="PANTHER" id="PTHR45927">
    <property type="entry name" value="LYSM-DOMAIN RECEPTOR-LIKE KINASE-RELATED"/>
    <property type="match status" value="1"/>
</dbReference>
<evidence type="ECO:0000313" key="5">
    <source>
        <dbReference type="Proteomes" id="UP000231279"/>
    </source>
</evidence>
<dbReference type="GO" id="GO:0005886">
    <property type="term" value="C:plasma membrane"/>
    <property type="evidence" value="ECO:0007669"/>
    <property type="project" value="UniProtKB-ARBA"/>
</dbReference>
<dbReference type="EMBL" id="NKXS01008200">
    <property type="protein sequence ID" value="PIM98645.1"/>
    <property type="molecule type" value="Genomic_DNA"/>
</dbReference>
<organism evidence="4 5">
    <name type="scientific">Handroanthus impetiginosus</name>
    <dbReference type="NCBI Taxonomy" id="429701"/>
    <lineage>
        <taxon>Eukaryota</taxon>
        <taxon>Viridiplantae</taxon>
        <taxon>Streptophyta</taxon>
        <taxon>Embryophyta</taxon>
        <taxon>Tracheophyta</taxon>
        <taxon>Spermatophyta</taxon>
        <taxon>Magnoliopsida</taxon>
        <taxon>eudicotyledons</taxon>
        <taxon>Gunneridae</taxon>
        <taxon>Pentapetalae</taxon>
        <taxon>asterids</taxon>
        <taxon>lamiids</taxon>
        <taxon>Lamiales</taxon>
        <taxon>Bignoniaceae</taxon>
        <taxon>Crescentiina</taxon>
        <taxon>Tabebuia alliance</taxon>
        <taxon>Handroanthus</taxon>
    </lineage>
</organism>
<dbReference type="InterPro" id="IPR056561">
    <property type="entry name" value="NFP_LYK_LysM1"/>
</dbReference>
<dbReference type="GO" id="GO:0005524">
    <property type="term" value="F:ATP binding"/>
    <property type="evidence" value="ECO:0007669"/>
    <property type="project" value="InterPro"/>
</dbReference>
<protein>
    <submittedName>
        <fullName evidence="4">Serine/threonine protein kinase</fullName>
        <ecNumber evidence="4">2.7.11.1</ecNumber>
    </submittedName>
</protein>
<dbReference type="Pfam" id="PF23472">
    <property type="entry name" value="LysM2_CERK1_LYK3_4_5"/>
    <property type="match status" value="1"/>
</dbReference>
<dbReference type="EC" id="2.7.11.1" evidence="4"/>
<dbReference type="InterPro" id="IPR056563">
    <property type="entry name" value="LysM3_LYK4_5"/>
</dbReference>
<dbReference type="InterPro" id="IPR000719">
    <property type="entry name" value="Prot_kinase_dom"/>
</dbReference>
<keyword evidence="1" id="KW-0732">Signal</keyword>
<comment type="caution">
    <text evidence="4">The sequence shown here is derived from an EMBL/GenBank/DDBJ whole genome shotgun (WGS) entry which is preliminary data.</text>
</comment>
<feature type="chain" id="PRO_5013903415" evidence="1">
    <location>
        <begin position="18"/>
        <end position="575"/>
    </location>
</feature>
<keyword evidence="5" id="KW-1185">Reference proteome</keyword>
<dbReference type="Pfam" id="PF07714">
    <property type="entry name" value="PK_Tyr_Ser-Thr"/>
    <property type="match status" value="1"/>
</dbReference>
<dbReference type="SUPFAM" id="SSF56112">
    <property type="entry name" value="Protein kinase-like (PK-like)"/>
    <property type="match status" value="1"/>
</dbReference>
<dbReference type="Proteomes" id="UP000231279">
    <property type="component" value="Unassembled WGS sequence"/>
</dbReference>
<evidence type="ECO:0000256" key="1">
    <source>
        <dbReference type="SAM" id="SignalP"/>
    </source>
</evidence>
<evidence type="ECO:0000259" key="3">
    <source>
        <dbReference type="PROSITE" id="PS51782"/>
    </source>
</evidence>
<proteinExistence type="predicted"/>
<evidence type="ECO:0000313" key="4">
    <source>
        <dbReference type="EMBL" id="PIM98645.1"/>
    </source>
</evidence>
<dbReference type="GO" id="GO:0004674">
    <property type="term" value="F:protein serine/threonine kinase activity"/>
    <property type="evidence" value="ECO:0007669"/>
    <property type="project" value="UniProtKB-KW"/>
</dbReference>
<feature type="domain" description="LysM" evidence="3">
    <location>
        <begin position="178"/>
        <end position="223"/>
    </location>
</feature>
<dbReference type="Gene3D" id="1.10.510.10">
    <property type="entry name" value="Transferase(Phosphotransferase) domain 1"/>
    <property type="match status" value="2"/>
</dbReference>
<gene>
    <name evidence="4" type="ORF">CDL12_28866</name>
</gene>
<dbReference type="STRING" id="429701.A0A2G9FZZ6"/>
<dbReference type="Pfam" id="PF23473">
    <property type="entry name" value="LysM3_LYK4_5"/>
    <property type="match status" value="1"/>
</dbReference>
<dbReference type="InterPro" id="IPR001245">
    <property type="entry name" value="Ser-Thr/Tyr_kinase_cat_dom"/>
</dbReference>
<feature type="domain" description="Protein kinase" evidence="2">
    <location>
        <begin position="281"/>
        <end position="575"/>
    </location>
</feature>
<dbReference type="InterPro" id="IPR011009">
    <property type="entry name" value="Kinase-like_dom_sf"/>
</dbReference>
<dbReference type="PROSITE" id="PS51782">
    <property type="entry name" value="LYSM"/>
    <property type="match status" value="1"/>
</dbReference>
<dbReference type="PANTHER" id="PTHR45927:SF10">
    <property type="entry name" value="LYSM-DOMAIN RECEPTOR-LIKE KINASE"/>
    <property type="match status" value="1"/>
</dbReference>
<dbReference type="InterPro" id="IPR056562">
    <property type="entry name" value="LysM2_CERK1_LYK3_4_5"/>
</dbReference>